<sequence>MKTETITSIYMLTLQQVVQRTGLSRSSIYSRLDPKSRYFDPCFPRQIRLGRKGSAVRWIESEINAYLGRLQELSATRLLN</sequence>
<accession>A0A1H4PQ42</accession>
<evidence type="ECO:0000313" key="2">
    <source>
        <dbReference type="Proteomes" id="UP000242849"/>
    </source>
</evidence>
<name>A0A1H4PQ42_PSEAG</name>
<dbReference type="Pfam" id="PF05930">
    <property type="entry name" value="Phage_AlpA"/>
    <property type="match status" value="1"/>
</dbReference>
<dbReference type="PANTHER" id="PTHR36154">
    <property type="entry name" value="DNA-BINDING TRANSCRIPTIONAL ACTIVATOR ALPA"/>
    <property type="match status" value="1"/>
</dbReference>
<dbReference type="InterPro" id="IPR052931">
    <property type="entry name" value="Prophage_regulatory_activator"/>
</dbReference>
<dbReference type="PANTHER" id="PTHR36154:SF1">
    <property type="entry name" value="DNA-BINDING TRANSCRIPTIONAL ACTIVATOR ALPA"/>
    <property type="match status" value="1"/>
</dbReference>
<gene>
    <name evidence="1" type="ORF">SAMN05421553_0316</name>
</gene>
<dbReference type="STRING" id="53406.SAMN05421553_0316"/>
<proteinExistence type="predicted"/>
<organism evidence="1 2">
    <name type="scientific">Pseudomonas anguilliseptica</name>
    <dbReference type="NCBI Taxonomy" id="53406"/>
    <lineage>
        <taxon>Bacteria</taxon>
        <taxon>Pseudomonadati</taxon>
        <taxon>Pseudomonadota</taxon>
        <taxon>Gammaproteobacteria</taxon>
        <taxon>Pseudomonadales</taxon>
        <taxon>Pseudomonadaceae</taxon>
        <taxon>Pseudomonas</taxon>
    </lineage>
</organism>
<evidence type="ECO:0000313" key="1">
    <source>
        <dbReference type="EMBL" id="SEC09499.1"/>
    </source>
</evidence>
<keyword evidence="2" id="KW-1185">Reference proteome</keyword>
<protein>
    <submittedName>
        <fullName evidence="1">Transcriptional regulator, AlpA family</fullName>
    </submittedName>
</protein>
<dbReference type="InterPro" id="IPR010260">
    <property type="entry name" value="AlpA"/>
</dbReference>
<dbReference type="OrthoDB" id="8455288at2"/>
<reference evidence="2" key="1">
    <citation type="submission" date="2016-10" db="EMBL/GenBank/DDBJ databases">
        <authorList>
            <person name="Varghese N."/>
            <person name="Submissions S."/>
        </authorList>
    </citation>
    <scope>NUCLEOTIDE SEQUENCE [LARGE SCALE GENOMIC DNA]</scope>
    <source>
        <strain evidence="2">DSM 12111</strain>
    </source>
</reference>
<dbReference type="AlphaFoldDB" id="A0A1H4PQ42"/>
<dbReference type="EMBL" id="FNSC01000001">
    <property type="protein sequence ID" value="SEC09499.1"/>
    <property type="molecule type" value="Genomic_DNA"/>
</dbReference>
<dbReference type="Gene3D" id="1.10.238.160">
    <property type="match status" value="1"/>
</dbReference>
<dbReference type="Proteomes" id="UP000242849">
    <property type="component" value="Unassembled WGS sequence"/>
</dbReference>